<dbReference type="InterPro" id="IPR050570">
    <property type="entry name" value="Cell_wall_metabolism_enzyme"/>
</dbReference>
<dbReference type="InterPro" id="IPR002477">
    <property type="entry name" value="Peptidoglycan-bd-like"/>
</dbReference>
<dbReference type="Pfam" id="PF01551">
    <property type="entry name" value="Peptidase_M23"/>
    <property type="match status" value="1"/>
</dbReference>
<dbReference type="SUPFAM" id="SSF51261">
    <property type="entry name" value="Duplicated hybrid motif"/>
    <property type="match status" value="1"/>
</dbReference>
<dbReference type="PANTHER" id="PTHR21666:SF270">
    <property type="entry name" value="MUREIN HYDROLASE ACTIVATOR ENVC"/>
    <property type="match status" value="1"/>
</dbReference>
<evidence type="ECO:0000313" key="4">
    <source>
        <dbReference type="Proteomes" id="UP000198734"/>
    </source>
</evidence>
<dbReference type="CDD" id="cd12797">
    <property type="entry name" value="M23_peptidase"/>
    <property type="match status" value="1"/>
</dbReference>
<keyword evidence="4" id="KW-1185">Reference proteome</keyword>
<protein>
    <submittedName>
        <fullName evidence="3">Putative peptidoglycan binding domain-containing protein</fullName>
    </submittedName>
</protein>
<organism evidence="3 4">
    <name type="scientific">Psychrobacillus psychrotolerans</name>
    <dbReference type="NCBI Taxonomy" id="126156"/>
    <lineage>
        <taxon>Bacteria</taxon>
        <taxon>Bacillati</taxon>
        <taxon>Bacillota</taxon>
        <taxon>Bacilli</taxon>
        <taxon>Bacillales</taxon>
        <taxon>Bacillaceae</taxon>
        <taxon>Psychrobacillus</taxon>
    </lineage>
</organism>
<dbReference type="PANTHER" id="PTHR21666">
    <property type="entry name" value="PEPTIDASE-RELATED"/>
    <property type="match status" value="1"/>
</dbReference>
<dbReference type="GO" id="GO:0004222">
    <property type="term" value="F:metalloendopeptidase activity"/>
    <property type="evidence" value="ECO:0007669"/>
    <property type="project" value="TreeGrafter"/>
</dbReference>
<dbReference type="OrthoDB" id="9805070at2"/>
<dbReference type="RefSeq" id="WP_093534867.1">
    <property type="nucleotide sequence ID" value="NZ_FOXU01000001.1"/>
</dbReference>
<dbReference type="Proteomes" id="UP000198734">
    <property type="component" value="Unassembled WGS sequence"/>
</dbReference>
<dbReference type="EMBL" id="FOXU01000001">
    <property type="protein sequence ID" value="SFQ13672.1"/>
    <property type="molecule type" value="Genomic_DNA"/>
</dbReference>
<dbReference type="Gene3D" id="1.10.101.10">
    <property type="entry name" value="PGBD-like superfamily/PGBD"/>
    <property type="match status" value="1"/>
</dbReference>
<dbReference type="AlphaFoldDB" id="A0A1I5W1Q5"/>
<dbReference type="Gene3D" id="2.70.70.10">
    <property type="entry name" value="Glucose Permease (Domain IIA)"/>
    <property type="match status" value="1"/>
</dbReference>
<dbReference type="InterPro" id="IPR016047">
    <property type="entry name" value="M23ase_b-sheet_dom"/>
</dbReference>
<evidence type="ECO:0000259" key="2">
    <source>
        <dbReference type="Pfam" id="PF01551"/>
    </source>
</evidence>
<gene>
    <name evidence="3" type="ORF">SAMN05421670_1062</name>
</gene>
<dbReference type="Pfam" id="PF01471">
    <property type="entry name" value="PG_binding_1"/>
    <property type="match status" value="1"/>
</dbReference>
<dbReference type="SUPFAM" id="SSF47090">
    <property type="entry name" value="PGBD-like"/>
    <property type="match status" value="1"/>
</dbReference>
<proteinExistence type="predicted"/>
<dbReference type="InterPro" id="IPR036365">
    <property type="entry name" value="PGBD-like_sf"/>
</dbReference>
<name>A0A1I5W1Q5_9BACI</name>
<dbReference type="InterPro" id="IPR036366">
    <property type="entry name" value="PGBDSf"/>
</dbReference>
<evidence type="ECO:0000313" key="3">
    <source>
        <dbReference type="EMBL" id="SFQ13672.1"/>
    </source>
</evidence>
<feature type="domain" description="M23ase beta-sheet core" evidence="2">
    <location>
        <begin position="25"/>
        <end position="115"/>
    </location>
</feature>
<feature type="domain" description="Peptidoglycan binding-like" evidence="1">
    <location>
        <begin position="136"/>
        <end position="188"/>
    </location>
</feature>
<sequence>MFIRPSEGRITSRFGVTRKNSNVKLHKGVDIGSDGSRVIKASASGIVTRAKVIGGYGNAITIAHTFNGKKYETLYAHLETISVKVGQTVKQGQPIGIKGSTGNSTGIHLHFEIHIPSYEVGQPNAVNPLKYISEINVTEIQKLLNAAGYKLIIDGIEGPLTISAIKDFQKKKGLTVDGVVGTKTLAALQKK</sequence>
<dbReference type="InterPro" id="IPR011055">
    <property type="entry name" value="Dup_hybrid_motif"/>
</dbReference>
<reference evidence="4" key="1">
    <citation type="submission" date="2016-10" db="EMBL/GenBank/DDBJ databases">
        <authorList>
            <person name="Varghese N."/>
            <person name="Submissions S."/>
        </authorList>
    </citation>
    <scope>NUCLEOTIDE SEQUENCE [LARGE SCALE GENOMIC DNA]</scope>
    <source>
        <strain evidence="4">DSM 11706</strain>
    </source>
</reference>
<dbReference type="STRING" id="126156.SAMN05421670_1062"/>
<accession>A0A1I5W1Q5</accession>
<evidence type="ECO:0000259" key="1">
    <source>
        <dbReference type="Pfam" id="PF01471"/>
    </source>
</evidence>